<protein>
    <submittedName>
        <fullName evidence="2">Uncharacterized protein</fullName>
    </submittedName>
</protein>
<proteinExistence type="predicted"/>
<feature type="compositionally biased region" description="Polar residues" evidence="1">
    <location>
        <begin position="77"/>
        <end position="86"/>
    </location>
</feature>
<feature type="region of interest" description="Disordered" evidence="1">
    <location>
        <begin position="1"/>
        <end position="38"/>
    </location>
</feature>
<dbReference type="AlphaFoldDB" id="A0A1Q5UB83"/>
<comment type="caution">
    <text evidence="2">The sequence shown here is derived from an EMBL/GenBank/DDBJ whole genome shotgun (WGS) entry which is preliminary data.</text>
</comment>
<dbReference type="Proteomes" id="UP000186955">
    <property type="component" value="Unassembled WGS sequence"/>
</dbReference>
<evidence type="ECO:0000313" key="3">
    <source>
        <dbReference type="Proteomes" id="UP000186955"/>
    </source>
</evidence>
<accession>A0A1Q5UB83</accession>
<feature type="region of interest" description="Disordered" evidence="1">
    <location>
        <begin position="77"/>
        <end position="112"/>
    </location>
</feature>
<organism evidence="2 3">
    <name type="scientific">Penicillium subrubescens</name>
    <dbReference type="NCBI Taxonomy" id="1316194"/>
    <lineage>
        <taxon>Eukaryota</taxon>
        <taxon>Fungi</taxon>
        <taxon>Dikarya</taxon>
        <taxon>Ascomycota</taxon>
        <taxon>Pezizomycotina</taxon>
        <taxon>Eurotiomycetes</taxon>
        <taxon>Eurotiomycetidae</taxon>
        <taxon>Eurotiales</taxon>
        <taxon>Aspergillaceae</taxon>
        <taxon>Penicillium</taxon>
    </lineage>
</organism>
<dbReference type="OrthoDB" id="3067443at2759"/>
<name>A0A1Q5UB83_9EURO</name>
<feature type="compositionally biased region" description="Basic and acidic residues" evidence="1">
    <location>
        <begin position="11"/>
        <end position="23"/>
    </location>
</feature>
<dbReference type="STRING" id="1316194.A0A1Q5UB83"/>
<sequence>MPFKSSQAGRKGSDRKPIQKDAVIETADQDQAPGASTIDREILERIQKCLDRAHHANLSELEAKAACPIRLPKTYEPTQCDTSGSFGQRRKQQQGFVWRTQQGPYHKDRWLR</sequence>
<dbReference type="EMBL" id="MNBE01000469">
    <property type="protein sequence ID" value="OKP09734.1"/>
    <property type="molecule type" value="Genomic_DNA"/>
</dbReference>
<evidence type="ECO:0000313" key="2">
    <source>
        <dbReference type="EMBL" id="OKP09734.1"/>
    </source>
</evidence>
<gene>
    <name evidence="2" type="ORF">PENSUB_4878</name>
</gene>
<feature type="compositionally biased region" description="Polar residues" evidence="1">
    <location>
        <begin position="93"/>
        <end position="103"/>
    </location>
</feature>
<keyword evidence="3" id="KW-1185">Reference proteome</keyword>
<evidence type="ECO:0000256" key="1">
    <source>
        <dbReference type="SAM" id="MobiDB-lite"/>
    </source>
</evidence>
<reference evidence="2 3" key="1">
    <citation type="submission" date="2016-10" db="EMBL/GenBank/DDBJ databases">
        <title>Genome sequence of the ascomycete fungus Penicillium subrubescens.</title>
        <authorList>
            <person name="De Vries R.P."/>
            <person name="Peng M."/>
            <person name="Dilokpimol A."/>
            <person name="Hilden K."/>
            <person name="Makela M.R."/>
            <person name="Grigoriev I."/>
            <person name="Riley R."/>
            <person name="Granchi Z."/>
        </authorList>
    </citation>
    <scope>NUCLEOTIDE SEQUENCE [LARGE SCALE GENOMIC DNA]</scope>
    <source>
        <strain evidence="2 3">CBS 132785</strain>
    </source>
</reference>